<dbReference type="SUPFAM" id="SSF54285">
    <property type="entry name" value="MoaD/ThiS"/>
    <property type="match status" value="1"/>
</dbReference>
<comment type="caution">
    <text evidence="1">The sequence shown here is derived from an EMBL/GenBank/DDBJ whole genome shotgun (WGS) entry which is preliminary data.</text>
</comment>
<name>A0A399FVM8_UNCN2</name>
<sequence length="93" mass="10616">MIIKLQVMGYFLGEAVTYRIEEELAGDSISLQDFFKKLDKEKKPKRNFFKSIFKQPDSFNILINNERLSFNGVPQTELHDGDTISILSPFAGG</sequence>
<accession>A0A399FVM8</accession>
<dbReference type="Pfam" id="PF02597">
    <property type="entry name" value="ThiS"/>
    <property type="match status" value="1"/>
</dbReference>
<protein>
    <submittedName>
        <fullName evidence="1">MoaD/ThiS family protein</fullName>
    </submittedName>
</protein>
<dbReference type="Gene3D" id="3.10.20.30">
    <property type="match status" value="1"/>
</dbReference>
<gene>
    <name evidence="1" type="ORF">B9J77_02865</name>
</gene>
<dbReference type="InterPro" id="IPR012675">
    <property type="entry name" value="Beta-grasp_dom_sf"/>
</dbReference>
<dbReference type="InterPro" id="IPR003749">
    <property type="entry name" value="ThiS/MoaD-like"/>
</dbReference>
<reference evidence="1 2" key="1">
    <citation type="submission" date="2018-08" db="EMBL/GenBank/DDBJ databases">
        <title>Draft genome of candidate division NPL-UPA2 bacterium Unc8 that adapted to ultra-basic serpentinizing groundwater.</title>
        <authorList>
            <person name="Ishii S."/>
            <person name="Suzuki S."/>
            <person name="Nealson K.H."/>
        </authorList>
    </citation>
    <scope>NUCLEOTIDE SEQUENCE [LARGE SCALE GENOMIC DNA]</scope>
    <source>
        <strain evidence="1">Unc8</strain>
    </source>
</reference>
<organism evidence="1 2">
    <name type="scientific">candidate division NPL-UPA2 bacterium Unc8</name>
    <dbReference type="NCBI Taxonomy" id="1980939"/>
    <lineage>
        <taxon>Bacteria</taxon>
    </lineage>
</organism>
<dbReference type="Proteomes" id="UP000266287">
    <property type="component" value="Unassembled WGS sequence"/>
</dbReference>
<dbReference type="EMBL" id="NDHY01000005">
    <property type="protein sequence ID" value="RII00244.1"/>
    <property type="molecule type" value="Genomic_DNA"/>
</dbReference>
<evidence type="ECO:0000313" key="1">
    <source>
        <dbReference type="EMBL" id="RII00244.1"/>
    </source>
</evidence>
<evidence type="ECO:0000313" key="2">
    <source>
        <dbReference type="Proteomes" id="UP000266287"/>
    </source>
</evidence>
<proteinExistence type="predicted"/>
<dbReference type="AlphaFoldDB" id="A0A399FVM8"/>
<dbReference type="InterPro" id="IPR016155">
    <property type="entry name" value="Mopterin_synth/thiamin_S_b"/>
</dbReference>